<proteinExistence type="predicted"/>
<sequence>MKKIFLFAMMAVLAVGTLSSCSDDYEDASSPHVYSDQENVPLKGSDENMSMASVKMAQAEAGTQVVTVDLTGYADNIQKQLGMSLDEAISGLSNGSVRFYPINPNRRVWDKTPANGGDNTWLLSANGIVTTDSLAAIKMQFTPDDKQLRLTLTDKAAAGIIPVTCGFVKTEESSFPINFRCQTLVNVTDASVVDVPITVPKGDYAVAPFNFSSIAKNIEFAFGETNLYNIAKGLDTENAVYDVYIMSSTGALLGGPGKYTANGAGYWLNQKIQIVNWGKDDFALFMEPFIYDDEKKDYYENGGGFNIGRLSNSAPASGTVLPLSVVLKQSKGDKTLTINFTITFE</sequence>
<evidence type="ECO:0000256" key="1">
    <source>
        <dbReference type="SAM" id="SignalP"/>
    </source>
</evidence>
<reference evidence="3" key="1">
    <citation type="journal article" date="2011" name="Stand. Genomic Sci.">
        <title>Non-contiguous finished genome sequence of the opportunistic oral pathogen Prevotella multisaccharivorax type strain (PPPA20).</title>
        <authorList>
            <person name="Pati A."/>
            <person name="Gronow S."/>
            <person name="Lu M."/>
            <person name="Lapidus A."/>
            <person name="Nolan M."/>
            <person name="Lucas S."/>
            <person name="Hammon N."/>
            <person name="Deshpande S."/>
            <person name="Cheng J.F."/>
            <person name="Tapia R."/>
            <person name="Han C."/>
            <person name="Goodwin L."/>
            <person name="Pitluck S."/>
            <person name="Liolios K."/>
            <person name="Pagani I."/>
            <person name="Mavromatis K."/>
            <person name="Mikhailova N."/>
            <person name="Huntemann M."/>
            <person name="Chen A."/>
            <person name="Palaniappan K."/>
            <person name="Land M."/>
            <person name="Hauser L."/>
            <person name="Detter J.C."/>
            <person name="Brambilla E.M."/>
            <person name="Rohde M."/>
            <person name="Goker M."/>
            <person name="Woyke T."/>
            <person name="Bristow J."/>
            <person name="Eisen J.A."/>
            <person name="Markowitz V."/>
            <person name="Hugenholtz P."/>
            <person name="Kyrpides N.C."/>
            <person name="Klenk H.P."/>
            <person name="Ivanova N."/>
        </authorList>
    </citation>
    <scope>NUCLEOTIDE SEQUENCE [LARGE SCALE GENOMIC DNA]</scope>
    <source>
        <strain evidence="3">DSM 17128</strain>
    </source>
</reference>
<dbReference type="HOGENOM" id="CLU_072259_0_0_10"/>
<evidence type="ECO:0000313" key="2">
    <source>
        <dbReference type="EMBL" id="EGN56359.1"/>
    </source>
</evidence>
<keyword evidence="1" id="KW-0732">Signal</keyword>
<dbReference type="STRING" id="688246.Premu_0902"/>
<organism evidence="2 3">
    <name type="scientific">Hallella multisaccharivorax DSM 17128</name>
    <dbReference type="NCBI Taxonomy" id="688246"/>
    <lineage>
        <taxon>Bacteria</taxon>
        <taxon>Pseudomonadati</taxon>
        <taxon>Bacteroidota</taxon>
        <taxon>Bacteroidia</taxon>
        <taxon>Bacteroidales</taxon>
        <taxon>Prevotellaceae</taxon>
        <taxon>Hallella</taxon>
    </lineage>
</organism>
<dbReference type="eggNOG" id="ENOG5033QEB">
    <property type="taxonomic scope" value="Bacteria"/>
</dbReference>
<dbReference type="AlphaFoldDB" id="F8N7D2"/>
<gene>
    <name evidence="2" type="ORF">Premu_0902</name>
</gene>
<evidence type="ECO:0000313" key="3">
    <source>
        <dbReference type="Proteomes" id="UP000002772"/>
    </source>
</evidence>
<accession>F8N7D2</accession>
<dbReference type="PROSITE" id="PS51257">
    <property type="entry name" value="PROKAR_LIPOPROTEIN"/>
    <property type="match status" value="1"/>
</dbReference>
<name>F8N7D2_9BACT</name>
<protein>
    <submittedName>
        <fullName evidence="2">Uncharacterized protein</fullName>
    </submittedName>
</protein>
<dbReference type="Proteomes" id="UP000002772">
    <property type="component" value="Unassembled WGS sequence"/>
</dbReference>
<dbReference type="OrthoDB" id="1023720at2"/>
<dbReference type="EMBL" id="GL945017">
    <property type="protein sequence ID" value="EGN56359.1"/>
    <property type="molecule type" value="Genomic_DNA"/>
</dbReference>
<dbReference type="RefSeq" id="WP_007573435.1">
    <property type="nucleotide sequence ID" value="NZ_BPTS01000001.1"/>
</dbReference>
<keyword evidence="3" id="KW-1185">Reference proteome</keyword>
<feature type="signal peptide" evidence="1">
    <location>
        <begin position="1"/>
        <end position="22"/>
    </location>
</feature>
<feature type="chain" id="PRO_5003375467" evidence="1">
    <location>
        <begin position="23"/>
        <end position="345"/>
    </location>
</feature>